<protein>
    <recommendedName>
        <fullName evidence="6">Putative aliphatic sulfonates-binding protein</fullName>
    </recommendedName>
</protein>
<dbReference type="InterPro" id="IPR010067">
    <property type="entry name" value="ABC_SsuA_sub-bd"/>
</dbReference>
<dbReference type="GO" id="GO:0042597">
    <property type="term" value="C:periplasmic space"/>
    <property type="evidence" value="ECO:0007669"/>
    <property type="project" value="UniProtKB-SubCell"/>
</dbReference>
<dbReference type="NCBIfam" id="NF008588">
    <property type="entry name" value="PRK11553.1"/>
    <property type="match status" value="1"/>
</dbReference>
<keyword evidence="3" id="KW-0813">Transport</keyword>
<evidence type="ECO:0000256" key="4">
    <source>
        <dbReference type="ARBA" id="ARBA00022729"/>
    </source>
</evidence>
<dbReference type="GO" id="GO:0042626">
    <property type="term" value="F:ATPase-coupled transmembrane transporter activity"/>
    <property type="evidence" value="ECO:0007669"/>
    <property type="project" value="InterPro"/>
</dbReference>
<dbReference type="Proteomes" id="UP000295496">
    <property type="component" value="Unassembled WGS sequence"/>
</dbReference>
<dbReference type="PANTHER" id="PTHR30024:SF42">
    <property type="entry name" value="ALIPHATIC SULFONATES-BINDING PROTEIN-RELATED"/>
    <property type="match status" value="1"/>
</dbReference>
<dbReference type="FunFam" id="3.40.190.10:FF:000050">
    <property type="entry name" value="Sulfonate ABC transporter substrate-binding protein"/>
    <property type="match status" value="1"/>
</dbReference>
<evidence type="ECO:0000313" key="10">
    <source>
        <dbReference type="Proteomes" id="UP000295496"/>
    </source>
</evidence>
<dbReference type="InterPro" id="IPR001638">
    <property type="entry name" value="Solute-binding_3/MltF_N"/>
</dbReference>
<dbReference type="InterPro" id="IPR015168">
    <property type="entry name" value="SsuA/THI5"/>
</dbReference>
<organism evidence="9 10">
    <name type="scientific">Lonepinella koalarum</name>
    <dbReference type="NCBI Taxonomy" id="53417"/>
    <lineage>
        <taxon>Bacteria</taxon>
        <taxon>Pseudomonadati</taxon>
        <taxon>Pseudomonadota</taxon>
        <taxon>Gammaproteobacteria</taxon>
        <taxon>Pasteurellales</taxon>
        <taxon>Pasteurellaceae</taxon>
        <taxon>Lonepinella</taxon>
    </lineage>
</organism>
<evidence type="ECO:0000256" key="7">
    <source>
        <dbReference type="SAM" id="SignalP"/>
    </source>
</evidence>
<evidence type="ECO:0000313" key="9">
    <source>
        <dbReference type="EMBL" id="TCK69609.1"/>
    </source>
</evidence>
<gene>
    <name evidence="9" type="ORF">EV692_1534</name>
</gene>
<feature type="chain" id="PRO_5030099150" description="Putative aliphatic sulfonates-binding protein" evidence="7">
    <location>
        <begin position="30"/>
        <end position="315"/>
    </location>
</feature>
<comment type="function">
    <text evidence="5">Part of a binding-protein-dependent transport system for aliphatic sulfonates. Putative binding protein.</text>
</comment>
<dbReference type="CDD" id="cd13557">
    <property type="entry name" value="PBP2_SsuA"/>
    <property type="match status" value="1"/>
</dbReference>
<dbReference type="Pfam" id="PF09084">
    <property type="entry name" value="NMT1"/>
    <property type="match status" value="1"/>
</dbReference>
<feature type="domain" description="Solute-binding protein family 3/N-terminal" evidence="8">
    <location>
        <begin position="33"/>
        <end position="246"/>
    </location>
</feature>
<accession>A0A4R1KZZ2</accession>
<evidence type="ECO:0000259" key="8">
    <source>
        <dbReference type="SMART" id="SM00062"/>
    </source>
</evidence>
<evidence type="ECO:0000256" key="1">
    <source>
        <dbReference type="ARBA" id="ARBA00004418"/>
    </source>
</evidence>
<dbReference type="Gene3D" id="3.40.190.10">
    <property type="entry name" value="Periplasmic binding protein-like II"/>
    <property type="match status" value="2"/>
</dbReference>
<comment type="subcellular location">
    <subcellularLocation>
        <location evidence="1">Periplasm</location>
    </subcellularLocation>
</comment>
<dbReference type="SMART" id="SM00062">
    <property type="entry name" value="PBPb"/>
    <property type="match status" value="1"/>
</dbReference>
<dbReference type="AlphaFoldDB" id="A0A4R1KZZ2"/>
<reference evidence="9 10" key="1">
    <citation type="submission" date="2019-03" db="EMBL/GenBank/DDBJ databases">
        <title>Genomic Encyclopedia of Type Strains, Phase IV (KMG-IV): sequencing the most valuable type-strain genomes for metagenomic binning, comparative biology and taxonomic classification.</title>
        <authorList>
            <person name="Goeker M."/>
        </authorList>
    </citation>
    <scope>NUCLEOTIDE SEQUENCE [LARGE SCALE GENOMIC DNA]</scope>
    <source>
        <strain evidence="9 10">DSM 10053</strain>
    </source>
</reference>
<comment type="similarity">
    <text evidence="2">Belongs to the bacterial solute-binding protein SsuA/TauA family.</text>
</comment>
<evidence type="ECO:0000256" key="2">
    <source>
        <dbReference type="ARBA" id="ARBA00010742"/>
    </source>
</evidence>
<dbReference type="PANTHER" id="PTHR30024">
    <property type="entry name" value="ALIPHATIC SULFONATES-BINDING PROTEIN-RELATED"/>
    <property type="match status" value="1"/>
</dbReference>
<sequence length="315" mass="34927">MKIKQFFHRSLAVVLSTALSFGLASQVQAKADSLRIGYQKNGPLLLLKNSGDLDKRLAQQGVEVKWTEFTAGPPLLEALNVESIDFGTTGGTPPIFAQAAKTDLVYVAYDLPAPSSEAIIVPKDSPARTVADLKGKKVAFNKGSSAHYLVIKSLEEAGLKYDDIEPVFLSPSDARAAFERGSIDAWAIWDPFFAVAEEQLQPRILRNGVDQYSFYLSSRNYVTENPDIIEIVIDELNKVGKWIEANPEQASKEFNKFLGLSYEISHKTVTRRNYGTQFLTDEIVATQQKIADVFTDLELIPVKVNIKDVVWTPAK</sequence>
<name>A0A4R1KZZ2_9PAST</name>
<feature type="signal peptide" evidence="7">
    <location>
        <begin position="1"/>
        <end position="29"/>
    </location>
</feature>
<evidence type="ECO:0000256" key="6">
    <source>
        <dbReference type="ARBA" id="ARBA00070228"/>
    </source>
</evidence>
<proteinExistence type="inferred from homology"/>
<dbReference type="RefSeq" id="WP_132302135.1">
    <property type="nucleotide sequence ID" value="NZ_CP170642.1"/>
</dbReference>
<keyword evidence="10" id="KW-1185">Reference proteome</keyword>
<comment type="caution">
    <text evidence="9">The sequence shown here is derived from an EMBL/GenBank/DDBJ whole genome shotgun (WGS) entry which is preliminary data.</text>
</comment>
<evidence type="ECO:0000256" key="5">
    <source>
        <dbReference type="ARBA" id="ARBA00055538"/>
    </source>
</evidence>
<dbReference type="NCBIfam" id="TIGR01728">
    <property type="entry name" value="SsuA_fam"/>
    <property type="match status" value="1"/>
</dbReference>
<dbReference type="SUPFAM" id="SSF53850">
    <property type="entry name" value="Periplasmic binding protein-like II"/>
    <property type="match status" value="1"/>
</dbReference>
<dbReference type="GO" id="GO:0016020">
    <property type="term" value="C:membrane"/>
    <property type="evidence" value="ECO:0007669"/>
    <property type="project" value="InterPro"/>
</dbReference>
<keyword evidence="4 7" id="KW-0732">Signal</keyword>
<dbReference type="EMBL" id="SMGJ01000004">
    <property type="protein sequence ID" value="TCK69609.1"/>
    <property type="molecule type" value="Genomic_DNA"/>
</dbReference>
<evidence type="ECO:0000256" key="3">
    <source>
        <dbReference type="ARBA" id="ARBA00022448"/>
    </source>
</evidence>